<dbReference type="GO" id="GO:0007399">
    <property type="term" value="P:nervous system development"/>
    <property type="evidence" value="ECO:0007669"/>
    <property type="project" value="TreeGrafter"/>
</dbReference>
<keyword evidence="9" id="KW-0969">Cilium</keyword>
<evidence type="ECO:0000256" key="2">
    <source>
        <dbReference type="ARBA" id="ARBA00004430"/>
    </source>
</evidence>
<dbReference type="SUPFAM" id="SSF50978">
    <property type="entry name" value="WD40 repeat-like"/>
    <property type="match status" value="1"/>
</dbReference>
<dbReference type="EMBL" id="JAPXFL010000005">
    <property type="protein sequence ID" value="KAK9507121.1"/>
    <property type="molecule type" value="Genomic_DNA"/>
</dbReference>
<keyword evidence="11" id="KW-0206">Cytoskeleton</keyword>
<keyword evidence="7" id="KW-0677">Repeat</keyword>
<keyword evidence="4" id="KW-1003">Cell membrane</keyword>
<evidence type="ECO:0000256" key="3">
    <source>
        <dbReference type="ARBA" id="ARBA00006059"/>
    </source>
</evidence>
<dbReference type="PANTHER" id="PTHR13667:SF5">
    <property type="entry name" value="WD REPEAT-CONTAINING AND PLANAR CELL POLARITY EFFECTOR PROTEIN FRITZ HOMOLOG"/>
    <property type="match status" value="1"/>
</dbReference>
<evidence type="ECO:0000256" key="10">
    <source>
        <dbReference type="ARBA" id="ARBA00023136"/>
    </source>
</evidence>
<evidence type="ECO:0008006" key="15">
    <source>
        <dbReference type="Google" id="ProtNLM"/>
    </source>
</evidence>
<keyword evidence="6" id="KW-0853">WD repeat</keyword>
<comment type="caution">
    <text evidence="13">The sequence shown here is derived from an EMBL/GenBank/DDBJ whole genome shotgun (WGS) entry which is preliminary data.</text>
</comment>
<gene>
    <name evidence="13" type="ORF">O3M35_008929</name>
</gene>
<dbReference type="InterPro" id="IPR036322">
    <property type="entry name" value="WD40_repeat_dom_sf"/>
</dbReference>
<comment type="similarity">
    <text evidence="3">Belongs to the WD repeat fritz family.</text>
</comment>
<dbReference type="GO" id="GO:0045184">
    <property type="term" value="P:establishment of protein localization"/>
    <property type="evidence" value="ECO:0007669"/>
    <property type="project" value="TreeGrafter"/>
</dbReference>
<dbReference type="GO" id="GO:0044782">
    <property type="term" value="P:cilium organization"/>
    <property type="evidence" value="ECO:0007669"/>
    <property type="project" value="TreeGrafter"/>
</dbReference>
<evidence type="ECO:0000256" key="12">
    <source>
        <dbReference type="ARBA" id="ARBA00023273"/>
    </source>
</evidence>
<dbReference type="GO" id="GO:0005886">
    <property type="term" value="C:plasma membrane"/>
    <property type="evidence" value="ECO:0007669"/>
    <property type="project" value="UniProtKB-SubCell"/>
</dbReference>
<accession>A0AAW1D8M1</accession>
<dbReference type="PANTHER" id="PTHR13667">
    <property type="entry name" value="HOMOLOC-13"/>
    <property type="match status" value="1"/>
</dbReference>
<keyword evidence="5" id="KW-0963">Cytoplasm</keyword>
<name>A0AAW1D8M1_9HEMI</name>
<keyword evidence="14" id="KW-1185">Reference proteome</keyword>
<evidence type="ECO:0000256" key="1">
    <source>
        <dbReference type="ARBA" id="ARBA00004236"/>
    </source>
</evidence>
<dbReference type="AlphaFoldDB" id="A0AAW1D8M1"/>
<evidence type="ECO:0000256" key="4">
    <source>
        <dbReference type="ARBA" id="ARBA00022475"/>
    </source>
</evidence>
<evidence type="ECO:0000313" key="13">
    <source>
        <dbReference type="EMBL" id="KAK9507121.1"/>
    </source>
</evidence>
<evidence type="ECO:0000256" key="7">
    <source>
        <dbReference type="ARBA" id="ARBA00022737"/>
    </source>
</evidence>
<dbReference type="GO" id="GO:0097541">
    <property type="term" value="C:axonemal basal plate"/>
    <property type="evidence" value="ECO:0007669"/>
    <property type="project" value="TreeGrafter"/>
</dbReference>
<evidence type="ECO:0000256" key="8">
    <source>
        <dbReference type="ARBA" id="ARBA00022794"/>
    </source>
</evidence>
<keyword evidence="8" id="KW-0970">Cilium biogenesis/degradation</keyword>
<dbReference type="Pfam" id="PF11768">
    <property type="entry name" value="Frtz"/>
    <property type="match status" value="1"/>
</dbReference>
<dbReference type="Proteomes" id="UP001461498">
    <property type="component" value="Unassembled WGS sequence"/>
</dbReference>
<proteinExistence type="inferred from homology"/>
<dbReference type="InterPro" id="IPR024511">
    <property type="entry name" value="Frtz"/>
</dbReference>
<evidence type="ECO:0000313" key="14">
    <source>
        <dbReference type="Proteomes" id="UP001461498"/>
    </source>
</evidence>
<evidence type="ECO:0000256" key="5">
    <source>
        <dbReference type="ARBA" id="ARBA00022490"/>
    </source>
</evidence>
<evidence type="ECO:0000256" key="11">
    <source>
        <dbReference type="ARBA" id="ARBA00023212"/>
    </source>
</evidence>
<evidence type="ECO:0000256" key="6">
    <source>
        <dbReference type="ARBA" id="ARBA00022574"/>
    </source>
</evidence>
<protein>
    <recommendedName>
        <fullName evidence="15">WD repeat-containing and planar cell polarity effector protein fritz</fullName>
    </recommendedName>
</protein>
<keyword evidence="12" id="KW-0966">Cell projection</keyword>
<organism evidence="13 14">
    <name type="scientific">Rhynocoris fuscipes</name>
    <dbReference type="NCBI Taxonomy" id="488301"/>
    <lineage>
        <taxon>Eukaryota</taxon>
        <taxon>Metazoa</taxon>
        <taxon>Ecdysozoa</taxon>
        <taxon>Arthropoda</taxon>
        <taxon>Hexapoda</taxon>
        <taxon>Insecta</taxon>
        <taxon>Pterygota</taxon>
        <taxon>Neoptera</taxon>
        <taxon>Paraneoptera</taxon>
        <taxon>Hemiptera</taxon>
        <taxon>Heteroptera</taxon>
        <taxon>Panheteroptera</taxon>
        <taxon>Cimicomorpha</taxon>
        <taxon>Reduviidae</taxon>
        <taxon>Harpactorinae</taxon>
        <taxon>Harpactorini</taxon>
        <taxon>Rhynocoris</taxon>
    </lineage>
</organism>
<evidence type="ECO:0000256" key="9">
    <source>
        <dbReference type="ARBA" id="ARBA00023069"/>
    </source>
</evidence>
<sequence length="723" mass="81748">MFTLLHEIHFWTLKDSVSISDTDFGGFVYTEKKNPSRCLLLEGKKSYVEKKGNLYIPSNKRPKKLKDSLKELEELLDTSRILSFKWKNVSCIHIILSSGLQIAIKINLFNGDVDEIIFDKFIIGKLFSQYVCDVSITRVNAIFTYTDNQVTLVYFSKPSLKCQNFKKWSLLEPKVQSLELSGPAGRRLDRRLSFNTSEDMVLVWWKCSRDEVYPWSPIVRDVDRANVHIYSVNTTKLDLVCYFRTEFDPIKVFFSQRQPNTIHTIQQKTSSKGEVTLEWSILELVCNQIETSYVLSLLLPTHPCVVSLGPNEEKIFIACIDGSLIIADCDNNISDYVKATFIPSLAVWHPDDCLILISNEKGQMQWYDTSLSPIKSQLTSEDSSPSTILDLSIYFKYQPTLLNIIWNRTSNNNTDETNSHYDDFLLLQFERGPIAVVRLVSRGRKYKLTSDVIANQYLAAGSVELAVNLLLTIDWDKNGDIALSTLQTIVTYLIRLPLNPYRENLLEKALGSYFNPRKPLSEAVDDEFSDSVHDLARRFFHHLLRYQVIEKAFRLAIDLEEYDLFMDLHNYSKAIGNNDMALAALEKAEEIMFPASPESSSCCCSSDCSSCCSEESSVEAGISKTRIGTPPLPIVNSLPPQPAPRHSKVKFSPNVTTHVATSVQEISSQFSLQNEISPNAVGLPPPNHKILSNNSSSARLLINNSVGAQEDKGKIKVVHFGLV</sequence>
<reference evidence="13 14" key="1">
    <citation type="submission" date="2022-12" db="EMBL/GenBank/DDBJ databases">
        <title>Chromosome-level genome assembly of true bugs.</title>
        <authorList>
            <person name="Ma L."/>
            <person name="Li H."/>
        </authorList>
    </citation>
    <scope>NUCLEOTIDE SEQUENCE [LARGE SCALE GENOMIC DNA]</scope>
    <source>
        <strain evidence="13">Lab_2022b</strain>
    </source>
</reference>
<comment type="subcellular location">
    <subcellularLocation>
        <location evidence="1">Cell membrane</location>
    </subcellularLocation>
    <subcellularLocation>
        <location evidence="2">Cytoplasm</location>
        <location evidence="2">Cytoskeleton</location>
        <location evidence="2">Cilium axoneme</location>
    </subcellularLocation>
</comment>
<keyword evidence="10" id="KW-0472">Membrane</keyword>